<dbReference type="Gene3D" id="2.20.140.10">
    <property type="entry name" value="WGR domain"/>
    <property type="match status" value="1"/>
</dbReference>
<feature type="domain" description="WGR" evidence="2">
    <location>
        <begin position="1"/>
        <end position="104"/>
    </location>
</feature>
<dbReference type="InterPro" id="IPR025406">
    <property type="entry name" value="DUF4132"/>
</dbReference>
<sequence>MSGAAANVSGIERTVERNNGVEGNAVRRLELVKGTSAKFWEGARDGCTVTVRWGRIGTGGQSNRREFGDESAAQSFLDKQIAEKVRKGYSESATEPQGAEPQDTEPRDETEESVPVPSGEHESVFDLDEDAFVPSPALTRGFLARRDRLVTERRPDPAAAGFLADHLERDAAKGGQAFRSPDTDPELRDAAHRYLAGEADPVGAAVHATTAHSWYRNSAKPGLFGAGWITHHGVVFAAEAAAALASISIRVEDNKPFLTRRDEDEALSWWWFGRPILTEVRVALAEATDVEYAAAVARIADHRASKAARAAAAYLVPTEAGWVDEALRDAVGTPPDYSTDEWMWTCAVSTVDQLRAIEHHLSPWNLERSPQSLATLVLTVGPDIAPFLAELVDSDGGADITRKLLSVLAELPTDEAFRLLVDRLDRKYVQPAVLKAMKRFPKRARRVLAHTKGGEPLLRALLLSNPDLADTTGLDPDTAAVVAAVAESAKRVPDAPVEALPPVLSSPPWKRPRRRTKPVVVELDASEETRLVWLDGERERWAALAIRHRYSRKETDWSARLEAVAEGSGHPFQDPDILLSAPTELVLPVLSRWRPRGLWSFGDWGRALLGKFGEAAVTPLVSAADRTAAESFAVLVPVLDARVADLMADGLARSKSVRPHARAWLSRHGAEGAALLVPRALGKAGRQRAAAEAAIRFVARSTGPGAILTATRRYGDEAVAGIEALLTRDPLEDLPASLPKVGDWADPGLLPQIRMRDGETALSIEATADVLTMLALSKPGEPYGGLDQVAEVAAPGALPAFVWGVFERWQAAGYPSKDGWVIPALGHLGDDDTVRALAPVIRAWPGEGGHQRAVAGLDALAAIGTDVALMHLNGIAQKVKFAGLKKKAGEKIAQVAADLGLSAEQLADRLVPDLGLDSDGSLVLDYGPRRFTVGFDEQLKPYVLDMDGTPRKNLPKPGAKDDPDIAPAAYKRFSALKKDARTLAADQLRRLEQAMVSQRRWSTAEFEELFVAHPLLWHVVRRLVWAVFDGGHTTGFRVAEDRTLADVDDETFTLPDDAVVGVPHPLHLGETLTAWAEVFADYEILQPFPQLGRPVHRLTEEERGKSRLTRFEGVEVAVGTLLGLLRRGWQRGEPQDAGVEPWMTKPLPDGRVVVLHLDPGIAVGALMELPDQRVDAVTLEPVKGYYWSGRNTDPFGTLDPVSECELMADLTEVLGR</sequence>
<dbReference type="CDD" id="cd07996">
    <property type="entry name" value="WGR_MMR_like"/>
    <property type="match status" value="1"/>
</dbReference>
<dbReference type="InterPro" id="IPR036930">
    <property type="entry name" value="WGR_dom_sf"/>
</dbReference>
<reference evidence="3 4" key="1">
    <citation type="submission" date="2011-11" db="EMBL/GenBank/DDBJ databases">
        <title>The Noncontiguous Finished sequence of Saccharomonospora cyanea NA-134.</title>
        <authorList>
            <consortium name="US DOE Joint Genome Institute"/>
            <person name="Lucas S."/>
            <person name="Han J."/>
            <person name="Lapidus A."/>
            <person name="Cheng J.-F."/>
            <person name="Goodwin L."/>
            <person name="Pitluck S."/>
            <person name="Peters L."/>
            <person name="Ovchinnikova G."/>
            <person name="Lu M."/>
            <person name="Detter J.C."/>
            <person name="Han C."/>
            <person name="Tapia R."/>
            <person name="Land M."/>
            <person name="Hauser L."/>
            <person name="Kyrpides N."/>
            <person name="Ivanova N."/>
            <person name="Pagani I."/>
            <person name="Brambilla E.-M."/>
            <person name="Klenk H.-P."/>
            <person name="Woyke T."/>
        </authorList>
    </citation>
    <scope>NUCLEOTIDE SEQUENCE [LARGE SCALE GENOMIC DNA]</scope>
    <source>
        <strain evidence="3 4">NA-134</strain>
    </source>
</reference>
<protein>
    <recommendedName>
        <fullName evidence="2">WGR domain-containing protein</fullName>
    </recommendedName>
</protein>
<dbReference type="Proteomes" id="UP000002791">
    <property type="component" value="Chromosome"/>
</dbReference>
<dbReference type="PROSITE" id="PS51977">
    <property type="entry name" value="WGR"/>
    <property type="match status" value="1"/>
</dbReference>
<accession>H5XPN7</accession>
<evidence type="ECO:0000313" key="4">
    <source>
        <dbReference type="Proteomes" id="UP000002791"/>
    </source>
</evidence>
<dbReference type="InterPro" id="IPR049809">
    <property type="entry name" value="YehF/YfeS-like_WGR"/>
</dbReference>
<evidence type="ECO:0000256" key="1">
    <source>
        <dbReference type="SAM" id="MobiDB-lite"/>
    </source>
</evidence>
<dbReference type="Pfam" id="PF13569">
    <property type="entry name" value="DUF4132"/>
    <property type="match status" value="1"/>
</dbReference>
<keyword evidence="4" id="KW-1185">Reference proteome</keyword>
<feature type="compositionally biased region" description="Acidic residues" evidence="1">
    <location>
        <begin position="102"/>
        <end position="112"/>
    </location>
</feature>
<proteinExistence type="predicted"/>
<dbReference type="AlphaFoldDB" id="H5XPN7"/>
<evidence type="ECO:0000259" key="2">
    <source>
        <dbReference type="PROSITE" id="PS51977"/>
    </source>
</evidence>
<dbReference type="InterPro" id="IPR008893">
    <property type="entry name" value="WGR_domain"/>
</dbReference>
<dbReference type="SMART" id="SM00773">
    <property type="entry name" value="WGR"/>
    <property type="match status" value="1"/>
</dbReference>
<evidence type="ECO:0000313" key="3">
    <source>
        <dbReference type="EMBL" id="EHR61115.1"/>
    </source>
</evidence>
<dbReference type="Pfam" id="PF05406">
    <property type="entry name" value="WGR"/>
    <property type="match status" value="1"/>
</dbReference>
<dbReference type="SUPFAM" id="SSF142921">
    <property type="entry name" value="WGR domain-like"/>
    <property type="match status" value="1"/>
</dbReference>
<dbReference type="eggNOG" id="COG3831">
    <property type="taxonomic scope" value="Bacteria"/>
</dbReference>
<organism evidence="3 4">
    <name type="scientific">Saccharomonospora cyanea NA-134</name>
    <dbReference type="NCBI Taxonomy" id="882082"/>
    <lineage>
        <taxon>Bacteria</taxon>
        <taxon>Bacillati</taxon>
        <taxon>Actinomycetota</taxon>
        <taxon>Actinomycetes</taxon>
        <taxon>Pseudonocardiales</taxon>
        <taxon>Pseudonocardiaceae</taxon>
        <taxon>Saccharomonospora</taxon>
    </lineage>
</organism>
<dbReference type="STRING" id="882082.SaccyDRAFT_2231"/>
<dbReference type="HOGENOM" id="CLU_006807_1_1_11"/>
<feature type="region of interest" description="Disordered" evidence="1">
    <location>
        <begin position="85"/>
        <end position="127"/>
    </location>
</feature>
<gene>
    <name evidence="3" type="ORF">SaccyDRAFT_2231</name>
</gene>
<dbReference type="EMBL" id="CM001440">
    <property type="protein sequence ID" value="EHR61115.1"/>
    <property type="molecule type" value="Genomic_DNA"/>
</dbReference>
<name>H5XPN7_9PSEU</name>